<evidence type="ECO:0000313" key="1">
    <source>
        <dbReference type="EMBL" id="KAG0445098.1"/>
    </source>
</evidence>
<organism evidence="1 2">
    <name type="scientific">Ixodes persulcatus</name>
    <name type="common">Taiga tick</name>
    <dbReference type="NCBI Taxonomy" id="34615"/>
    <lineage>
        <taxon>Eukaryota</taxon>
        <taxon>Metazoa</taxon>
        <taxon>Ecdysozoa</taxon>
        <taxon>Arthropoda</taxon>
        <taxon>Chelicerata</taxon>
        <taxon>Arachnida</taxon>
        <taxon>Acari</taxon>
        <taxon>Parasitiformes</taxon>
        <taxon>Ixodida</taxon>
        <taxon>Ixodoidea</taxon>
        <taxon>Ixodidae</taxon>
        <taxon>Ixodinae</taxon>
        <taxon>Ixodes</taxon>
    </lineage>
</organism>
<keyword evidence="2" id="KW-1185">Reference proteome</keyword>
<dbReference type="Proteomes" id="UP000805193">
    <property type="component" value="Unassembled WGS sequence"/>
</dbReference>
<gene>
    <name evidence="1" type="ORF">HPB47_023492</name>
</gene>
<dbReference type="EMBL" id="JABSTQ010000939">
    <property type="protein sequence ID" value="KAG0445098.1"/>
    <property type="molecule type" value="Genomic_DNA"/>
</dbReference>
<sequence>MSHILVRWLSEEKWDVYPTRVLVDTELGLRLMAEPSAIKDLRGSVVLVRWSAEEPPAEAMLIEAGQHSSLEKKRTRLADQADTSSSQQTPMEVLQADNTALKKGNATLQEENAALRMENERLQHAIRELEAVIDTTRMVKRLHRVLRAQEADQVRQVDQAAVVPAAMTDIGCVVLVESSTLQVLRKAAKSSGCKFARSLLKVLFPNDSWKEKSLHGRKSNAHKDIEAKEALDPTIVKALLGDFPGSHALLLRNK</sequence>
<protein>
    <submittedName>
        <fullName evidence="1">Uncharacterized protein</fullName>
    </submittedName>
</protein>
<accession>A0AC60QZJ9</accession>
<name>A0AC60QZJ9_IXOPE</name>
<proteinExistence type="predicted"/>
<comment type="caution">
    <text evidence="1">The sequence shown here is derived from an EMBL/GenBank/DDBJ whole genome shotgun (WGS) entry which is preliminary data.</text>
</comment>
<evidence type="ECO:0000313" key="2">
    <source>
        <dbReference type="Proteomes" id="UP000805193"/>
    </source>
</evidence>
<reference evidence="1 2" key="1">
    <citation type="journal article" date="2020" name="Cell">
        <title>Large-Scale Comparative Analyses of Tick Genomes Elucidate Their Genetic Diversity and Vector Capacities.</title>
        <authorList>
            <consortium name="Tick Genome and Microbiome Consortium (TIGMIC)"/>
            <person name="Jia N."/>
            <person name="Wang J."/>
            <person name="Shi W."/>
            <person name="Du L."/>
            <person name="Sun Y."/>
            <person name="Zhan W."/>
            <person name="Jiang J.F."/>
            <person name="Wang Q."/>
            <person name="Zhang B."/>
            <person name="Ji P."/>
            <person name="Bell-Sakyi L."/>
            <person name="Cui X.M."/>
            <person name="Yuan T.T."/>
            <person name="Jiang B.G."/>
            <person name="Yang W.F."/>
            <person name="Lam T.T."/>
            <person name="Chang Q.C."/>
            <person name="Ding S.J."/>
            <person name="Wang X.J."/>
            <person name="Zhu J.G."/>
            <person name="Ruan X.D."/>
            <person name="Zhao L."/>
            <person name="Wei J.T."/>
            <person name="Ye R.Z."/>
            <person name="Que T.C."/>
            <person name="Du C.H."/>
            <person name="Zhou Y.H."/>
            <person name="Cheng J.X."/>
            <person name="Dai P.F."/>
            <person name="Guo W.B."/>
            <person name="Han X.H."/>
            <person name="Huang E.J."/>
            <person name="Li L.F."/>
            <person name="Wei W."/>
            <person name="Gao Y.C."/>
            <person name="Liu J.Z."/>
            <person name="Shao H.Z."/>
            <person name="Wang X."/>
            <person name="Wang C.C."/>
            <person name="Yang T.C."/>
            <person name="Huo Q.B."/>
            <person name="Li W."/>
            <person name="Chen H.Y."/>
            <person name="Chen S.E."/>
            <person name="Zhou L.G."/>
            <person name="Ni X.B."/>
            <person name="Tian J.H."/>
            <person name="Sheng Y."/>
            <person name="Liu T."/>
            <person name="Pan Y.S."/>
            <person name="Xia L.Y."/>
            <person name="Li J."/>
            <person name="Zhao F."/>
            <person name="Cao W.C."/>
        </authorList>
    </citation>
    <scope>NUCLEOTIDE SEQUENCE [LARGE SCALE GENOMIC DNA]</scope>
    <source>
        <strain evidence="1">Iper-2018</strain>
    </source>
</reference>